<dbReference type="Gene3D" id="2.30.40.10">
    <property type="entry name" value="Urease, subunit C, domain 1"/>
    <property type="match status" value="1"/>
</dbReference>
<dbReference type="Pfam" id="PF07969">
    <property type="entry name" value="Amidohydro_3"/>
    <property type="match status" value="1"/>
</dbReference>
<dbReference type="SUPFAM" id="SSF51338">
    <property type="entry name" value="Composite domain of metallo-dependent hydrolases"/>
    <property type="match status" value="1"/>
</dbReference>
<dbReference type="CDD" id="cd01300">
    <property type="entry name" value="YtcJ_like"/>
    <property type="match status" value="1"/>
</dbReference>
<dbReference type="InterPro" id="IPR013108">
    <property type="entry name" value="Amidohydro_3"/>
</dbReference>
<dbReference type="AlphaFoldDB" id="A0A926E6V2"/>
<organism evidence="2 3">
    <name type="scientific">Lentihominibacter hominis</name>
    <dbReference type="NCBI Taxonomy" id="2763645"/>
    <lineage>
        <taxon>Bacteria</taxon>
        <taxon>Bacillati</taxon>
        <taxon>Bacillota</taxon>
        <taxon>Clostridia</taxon>
        <taxon>Peptostreptococcales</taxon>
        <taxon>Anaerovoracaceae</taxon>
        <taxon>Lentihominibacter</taxon>
    </lineage>
</organism>
<dbReference type="InterPro" id="IPR033932">
    <property type="entry name" value="YtcJ-like"/>
</dbReference>
<dbReference type="Gene3D" id="3.20.20.140">
    <property type="entry name" value="Metal-dependent hydrolases"/>
    <property type="match status" value="1"/>
</dbReference>
<dbReference type="Gene3D" id="3.10.310.70">
    <property type="match status" value="1"/>
</dbReference>
<comment type="caution">
    <text evidence="2">The sequence shown here is derived from an EMBL/GenBank/DDBJ whole genome shotgun (WGS) entry which is preliminary data.</text>
</comment>
<protein>
    <submittedName>
        <fullName evidence="2">Amidohydrolase</fullName>
    </submittedName>
</protein>
<dbReference type="InterPro" id="IPR032466">
    <property type="entry name" value="Metal_Hydrolase"/>
</dbReference>
<keyword evidence="3" id="KW-1185">Reference proteome</keyword>
<feature type="domain" description="Amidohydrolase 3" evidence="1">
    <location>
        <begin position="50"/>
        <end position="533"/>
    </location>
</feature>
<evidence type="ECO:0000259" key="1">
    <source>
        <dbReference type="Pfam" id="PF07969"/>
    </source>
</evidence>
<evidence type="ECO:0000313" key="3">
    <source>
        <dbReference type="Proteomes" id="UP000610862"/>
    </source>
</evidence>
<accession>A0A926E6V2</accession>
<evidence type="ECO:0000313" key="2">
    <source>
        <dbReference type="EMBL" id="MBC8568940.1"/>
    </source>
</evidence>
<dbReference type="PANTHER" id="PTHR22642">
    <property type="entry name" value="IMIDAZOLONEPROPIONASE"/>
    <property type="match status" value="1"/>
</dbReference>
<dbReference type="SUPFAM" id="SSF51556">
    <property type="entry name" value="Metallo-dependent hydrolases"/>
    <property type="match status" value="1"/>
</dbReference>
<proteinExistence type="predicted"/>
<sequence>MKKKAFRCRNIYTSLTPQLIDGYVICDRENISFVGSCEDAEQYIDKNTEILDFENNFIMPGFNDFHVHLLSGALMERDGVLRYASSEEEAAYIIWGKNKDRRDGGWIMGGAWDNFRWPKGKLPTKESLDKYFKNTPVFLLNKECHGAWVNSEALRRFNISRDIDDPDNGSFFRDDNGELTGYIHEAAVIPMLKDILSDMTAEEMASYAVSFAETASQYGITSVADLPLYGIRTEHAYKILENSGKLNVRIHFALAFSEALDEILKIRSNYNSDMLRFIGVKDFLDGTPMGHTGYMLKPYTDRPGFRSSSMIDPQYLKERVALMTKNNIKVRLHACGDAAVRLGLDAFQYAENIHGKRDVRHCIEHIESISPEDIGRFGQLDVIASVQPDHLPKYNFSDHPFHTMIGEERMKYSWPFRSIKNKGGRLAFGTDYPVTELNPLRGIFRSVSRLTDDNEPKGGFSPEEKLSVHESLRAYTYGSAYAANFDKRIGSIEKGKLADIAVFENNIFQMAYDREQMFNMKTLMTILGGKIVYKKI</sequence>
<name>A0A926E6V2_9FIRM</name>
<dbReference type="Proteomes" id="UP000610862">
    <property type="component" value="Unassembled WGS sequence"/>
</dbReference>
<gene>
    <name evidence="2" type="ORF">H8692_09245</name>
</gene>
<dbReference type="EMBL" id="JACRTA010000003">
    <property type="protein sequence ID" value="MBC8568940.1"/>
    <property type="molecule type" value="Genomic_DNA"/>
</dbReference>
<dbReference type="PANTHER" id="PTHR22642:SF2">
    <property type="entry name" value="PROTEIN LONG AFTER FAR-RED 3"/>
    <property type="match status" value="1"/>
</dbReference>
<dbReference type="GO" id="GO:0016810">
    <property type="term" value="F:hydrolase activity, acting on carbon-nitrogen (but not peptide) bonds"/>
    <property type="evidence" value="ECO:0007669"/>
    <property type="project" value="InterPro"/>
</dbReference>
<dbReference type="RefSeq" id="WP_187525550.1">
    <property type="nucleotide sequence ID" value="NZ_JACRTA010000003.1"/>
</dbReference>
<dbReference type="InterPro" id="IPR011059">
    <property type="entry name" value="Metal-dep_hydrolase_composite"/>
</dbReference>
<reference evidence="2" key="1">
    <citation type="submission" date="2020-08" db="EMBL/GenBank/DDBJ databases">
        <title>Genome public.</title>
        <authorList>
            <person name="Liu C."/>
            <person name="Sun Q."/>
        </authorList>
    </citation>
    <scope>NUCLEOTIDE SEQUENCE</scope>
    <source>
        <strain evidence="2">NSJ-24</strain>
    </source>
</reference>